<evidence type="ECO:0000313" key="4">
    <source>
        <dbReference type="Proteomes" id="UP000316406"/>
    </source>
</evidence>
<dbReference type="Gene3D" id="1.10.1760.20">
    <property type="match status" value="1"/>
</dbReference>
<evidence type="ECO:0000256" key="2">
    <source>
        <dbReference type="SAM" id="Phobius"/>
    </source>
</evidence>
<keyword evidence="2" id="KW-0472">Membrane</keyword>
<feature type="transmembrane region" description="Helical" evidence="2">
    <location>
        <begin position="245"/>
        <end position="263"/>
    </location>
</feature>
<feature type="compositionally biased region" description="Polar residues" evidence="1">
    <location>
        <begin position="1"/>
        <end position="10"/>
    </location>
</feature>
<feature type="region of interest" description="Disordered" evidence="1">
    <location>
        <begin position="1"/>
        <end position="33"/>
    </location>
</feature>
<feature type="transmembrane region" description="Helical" evidence="2">
    <location>
        <begin position="71"/>
        <end position="91"/>
    </location>
</feature>
<feature type="transmembrane region" description="Helical" evidence="2">
    <location>
        <begin position="186"/>
        <end position="205"/>
    </location>
</feature>
<feature type="transmembrane region" description="Helical" evidence="2">
    <location>
        <begin position="212"/>
        <end position="233"/>
    </location>
</feature>
<keyword evidence="3" id="KW-0418">Kinase</keyword>
<keyword evidence="3" id="KW-0808">Transferase</keyword>
<feature type="transmembrane region" description="Helical" evidence="2">
    <location>
        <begin position="98"/>
        <end position="117"/>
    </location>
</feature>
<dbReference type="OrthoDB" id="4427442at2"/>
<accession>A0A556CMT9</accession>
<keyword evidence="4" id="KW-1185">Reference proteome</keyword>
<protein>
    <submittedName>
        <fullName evidence="3">Histidine kinase</fullName>
    </submittedName>
</protein>
<feature type="transmembrane region" description="Helical" evidence="2">
    <location>
        <begin position="161"/>
        <end position="180"/>
    </location>
</feature>
<evidence type="ECO:0000313" key="3">
    <source>
        <dbReference type="EMBL" id="TSI18755.1"/>
    </source>
</evidence>
<reference evidence="3 4" key="1">
    <citation type="submission" date="2019-07" db="EMBL/GenBank/DDBJ databases">
        <title>Draft genome sequence of Brevibacterium aurantiacum XU54 isolated from Xinjiang China.</title>
        <authorList>
            <person name="Xu X."/>
        </authorList>
    </citation>
    <scope>NUCLEOTIDE SEQUENCE [LARGE SCALE GENOMIC DNA]</scope>
    <source>
        <strain evidence="3 4">XU54</strain>
    </source>
</reference>
<comment type="caution">
    <text evidence="3">The sequence shown here is derived from an EMBL/GenBank/DDBJ whole genome shotgun (WGS) entry which is preliminary data.</text>
</comment>
<dbReference type="AlphaFoldDB" id="A0A556CMT9"/>
<sequence>MTTKPTQSGQGPAHTVGPAQNQSTESHGTKSHQSHTLPLTLTLLGTIVILGTYIAVLLTQPANLGTNLGHTTLWVMLGYLFGGVLLAAGTLPLIPRSILALIPVAIAANIVIGHVVGNVTPIPLYLDSIGTVMIGVLAGPAAGAFTGIISNLIWGVTLSPSVIAFSSGAAFIGAAAGWAARLGAFRTPWFAVITGALAGIPAGALGAPVAAYVFGGGLGSGTGGVVAILQAAGLEMLNATLAQSLFSDIIDKALIFALAYVVVRTLPRRILDRYPFTDHSLSRRSRTPVRVG</sequence>
<dbReference type="GO" id="GO:0016301">
    <property type="term" value="F:kinase activity"/>
    <property type="evidence" value="ECO:0007669"/>
    <property type="project" value="UniProtKB-KW"/>
</dbReference>
<keyword evidence="2" id="KW-1133">Transmembrane helix</keyword>
<keyword evidence="2" id="KW-0812">Transmembrane</keyword>
<organism evidence="3 4">
    <name type="scientific">Brevibacterium aurantiacum</name>
    <dbReference type="NCBI Taxonomy" id="273384"/>
    <lineage>
        <taxon>Bacteria</taxon>
        <taxon>Bacillati</taxon>
        <taxon>Actinomycetota</taxon>
        <taxon>Actinomycetes</taxon>
        <taxon>Micrococcales</taxon>
        <taxon>Brevibacteriaceae</taxon>
        <taxon>Brevibacterium</taxon>
    </lineage>
</organism>
<gene>
    <name evidence="3" type="ORF">FO013_04240</name>
</gene>
<feature type="transmembrane region" description="Helical" evidence="2">
    <location>
        <begin position="39"/>
        <end position="59"/>
    </location>
</feature>
<proteinExistence type="predicted"/>
<dbReference type="Proteomes" id="UP000316406">
    <property type="component" value="Unassembled WGS sequence"/>
</dbReference>
<feature type="transmembrane region" description="Helical" evidence="2">
    <location>
        <begin position="129"/>
        <end position="154"/>
    </location>
</feature>
<name>A0A556CMT9_BREAU</name>
<evidence type="ECO:0000256" key="1">
    <source>
        <dbReference type="SAM" id="MobiDB-lite"/>
    </source>
</evidence>
<dbReference type="EMBL" id="VLTK01000002">
    <property type="protein sequence ID" value="TSI18755.1"/>
    <property type="molecule type" value="Genomic_DNA"/>
</dbReference>